<accession>A0A3E2ND32</accession>
<protein>
    <recommendedName>
        <fullName evidence="3">Alkaline ceramidase</fullName>
    </recommendedName>
</protein>
<evidence type="ECO:0000313" key="2">
    <source>
        <dbReference type="Proteomes" id="UP000260680"/>
    </source>
</evidence>
<evidence type="ECO:0000313" key="1">
    <source>
        <dbReference type="EMBL" id="RFZ78927.1"/>
    </source>
</evidence>
<sequence length="437" mass="49526">MDLTYMGYEERIITPKKPVQIAGYDARIDNCSRGTMKDLKAQILVGKRNEDRFCLVTIDSLGFTVGLTNVLRERIAEILPAKMEQVMVCFSHTHAAPNAAVEKDYYESVCQSILSGVKKAEESMEPVYAGWGSGENTVGINRRGSGQPIDPRIGILKICGERQEKTKVLIVRITAHCNVLMPDNFLISPDYFGEAREVLERRYGCKVMMVQGASGDVRPRYRQENADFLEIHPAEVHFMDISDQMKVRYTAQSQKALKNMADDICKSLEPVIDKINPKPINRISMFSVKSTFYADVPELNRARQIASEAWEQGKIDGTGWLLEVERLLNNHETRQSAEIELQFFTVNDGCLCGVPSEVMSDIAVEIWKKTSNPMVFFNGYTNGCTSYLPTAAEYDRGGYEVLWSNLLYYQYHGRVMPLNRDTADRLADEAVKAWKEY</sequence>
<name>A0A3E2ND32_9FIRM</name>
<dbReference type="OrthoDB" id="337762at2"/>
<organism evidence="1 2">
    <name type="scientific">Lacrimispora amygdalina</name>
    <dbReference type="NCBI Taxonomy" id="253257"/>
    <lineage>
        <taxon>Bacteria</taxon>
        <taxon>Bacillati</taxon>
        <taxon>Bacillota</taxon>
        <taxon>Clostridia</taxon>
        <taxon>Lachnospirales</taxon>
        <taxon>Lachnospiraceae</taxon>
        <taxon>Lacrimispora</taxon>
    </lineage>
</organism>
<evidence type="ECO:0008006" key="3">
    <source>
        <dbReference type="Google" id="ProtNLM"/>
    </source>
</evidence>
<dbReference type="RefSeq" id="WP_117417103.1">
    <property type="nucleotide sequence ID" value="NZ_QOHO01000030.1"/>
</dbReference>
<dbReference type="EMBL" id="QOHO01000030">
    <property type="protein sequence ID" value="RFZ78927.1"/>
    <property type="molecule type" value="Genomic_DNA"/>
</dbReference>
<reference evidence="1 2" key="1">
    <citation type="submission" date="2018-07" db="EMBL/GenBank/DDBJ databases">
        <title>New species, Clostridium PI-S10-A1B.</title>
        <authorList>
            <person name="Krishna G."/>
            <person name="Summeta K."/>
            <person name="Shikha S."/>
            <person name="Prabhu P.B."/>
            <person name="Suresh K."/>
        </authorList>
    </citation>
    <scope>NUCLEOTIDE SEQUENCE [LARGE SCALE GENOMIC DNA]</scope>
    <source>
        <strain evidence="1 2">PI-S10-A1B</strain>
    </source>
</reference>
<comment type="caution">
    <text evidence="1">The sequence shown here is derived from an EMBL/GenBank/DDBJ whole genome shotgun (WGS) entry which is preliminary data.</text>
</comment>
<dbReference type="Proteomes" id="UP000260680">
    <property type="component" value="Unassembled WGS sequence"/>
</dbReference>
<dbReference type="AlphaFoldDB" id="A0A3E2ND32"/>
<gene>
    <name evidence="1" type="ORF">DS742_11265</name>
</gene>
<proteinExistence type="predicted"/>